<sequence>MADEEDEDEIYVVVELTGVIDSEVMDLANKQCSILGIDTAEPVLKLGSYVFTGEYKDTIGTCVLFEECDATPEDDAASTSSEATGGARRKARIGEKQLKQLKYFGKTEKRLDMRTSFLQEKAGVKAAETQDTAAAATEERSELPSPMEVDESAPCEDGGSLHP</sequence>
<dbReference type="OMA" id="KCRTTCK"/>
<dbReference type="Pfam" id="PF10419">
    <property type="entry name" value="TFIIIC_sub6"/>
    <property type="match status" value="1"/>
</dbReference>
<dbReference type="Gene3D" id="2.60.40.4370">
    <property type="match status" value="1"/>
</dbReference>
<feature type="region of interest" description="Disordered" evidence="1">
    <location>
        <begin position="71"/>
        <end position="91"/>
    </location>
</feature>
<name>A0A9J6GUQ5_HAELO</name>
<accession>A0A9J6GUQ5</accession>
<evidence type="ECO:0000256" key="1">
    <source>
        <dbReference type="SAM" id="MobiDB-lite"/>
    </source>
</evidence>
<evidence type="ECO:0000313" key="3">
    <source>
        <dbReference type="EMBL" id="KAH9378111.1"/>
    </source>
</evidence>
<feature type="region of interest" description="Disordered" evidence="1">
    <location>
        <begin position="120"/>
        <end position="163"/>
    </location>
</feature>
<evidence type="ECO:0000259" key="2">
    <source>
        <dbReference type="Pfam" id="PF10419"/>
    </source>
</evidence>
<dbReference type="Proteomes" id="UP000821853">
    <property type="component" value="Unassembled WGS sequence"/>
</dbReference>
<gene>
    <name evidence="3" type="ORF">HPB48_020627</name>
</gene>
<dbReference type="VEuPathDB" id="VectorBase:HLOH_051840"/>
<dbReference type="PANTHER" id="PTHR21860">
    <property type="entry name" value="TRANSCRIPTION INITIATION FACTOR IIIC TFIIIC , POLYPEPTIDE 6-RELATED"/>
    <property type="match status" value="1"/>
</dbReference>
<dbReference type="InterPro" id="IPR042771">
    <property type="entry name" value="GTF3C6-like"/>
</dbReference>
<feature type="compositionally biased region" description="Low complexity" evidence="1">
    <location>
        <begin position="77"/>
        <end position="86"/>
    </location>
</feature>
<organism evidence="3 4">
    <name type="scientific">Haemaphysalis longicornis</name>
    <name type="common">Bush tick</name>
    <dbReference type="NCBI Taxonomy" id="44386"/>
    <lineage>
        <taxon>Eukaryota</taxon>
        <taxon>Metazoa</taxon>
        <taxon>Ecdysozoa</taxon>
        <taxon>Arthropoda</taxon>
        <taxon>Chelicerata</taxon>
        <taxon>Arachnida</taxon>
        <taxon>Acari</taxon>
        <taxon>Parasitiformes</taxon>
        <taxon>Ixodida</taxon>
        <taxon>Ixodoidea</taxon>
        <taxon>Ixodidae</taxon>
        <taxon>Haemaphysalinae</taxon>
        <taxon>Haemaphysalis</taxon>
    </lineage>
</organism>
<dbReference type="InterPro" id="IPR019481">
    <property type="entry name" value="TFIIIC_triple_barrel"/>
</dbReference>
<feature type="domain" description="Transcription factor TFIIIC triple barrel" evidence="2">
    <location>
        <begin position="7"/>
        <end position="118"/>
    </location>
</feature>
<dbReference type="FunFam" id="2.60.40.4370:FF:000003">
    <property type="entry name" value="General transcription factor 3C polypeptide, putative"/>
    <property type="match status" value="1"/>
</dbReference>
<dbReference type="PANTHER" id="PTHR21860:SF2">
    <property type="entry name" value="GENERAL TRANSCRIPTION FACTOR 3C POLYPEPTIDE 6"/>
    <property type="match status" value="1"/>
</dbReference>
<evidence type="ECO:0000313" key="4">
    <source>
        <dbReference type="Proteomes" id="UP000821853"/>
    </source>
</evidence>
<comment type="caution">
    <text evidence="3">The sequence shown here is derived from an EMBL/GenBank/DDBJ whole genome shotgun (WGS) entry which is preliminary data.</text>
</comment>
<protein>
    <recommendedName>
        <fullName evidence="2">Transcription factor TFIIIC triple barrel domain-containing protein</fullName>
    </recommendedName>
</protein>
<dbReference type="GO" id="GO:0000127">
    <property type="term" value="C:transcription factor TFIIIC complex"/>
    <property type="evidence" value="ECO:0007669"/>
    <property type="project" value="TreeGrafter"/>
</dbReference>
<dbReference type="OrthoDB" id="1877767at2759"/>
<reference evidence="3 4" key="1">
    <citation type="journal article" date="2020" name="Cell">
        <title>Large-Scale Comparative Analyses of Tick Genomes Elucidate Their Genetic Diversity and Vector Capacities.</title>
        <authorList>
            <consortium name="Tick Genome and Microbiome Consortium (TIGMIC)"/>
            <person name="Jia N."/>
            <person name="Wang J."/>
            <person name="Shi W."/>
            <person name="Du L."/>
            <person name="Sun Y."/>
            <person name="Zhan W."/>
            <person name="Jiang J.F."/>
            <person name="Wang Q."/>
            <person name="Zhang B."/>
            <person name="Ji P."/>
            <person name="Bell-Sakyi L."/>
            <person name="Cui X.M."/>
            <person name="Yuan T.T."/>
            <person name="Jiang B.G."/>
            <person name="Yang W.F."/>
            <person name="Lam T.T."/>
            <person name="Chang Q.C."/>
            <person name="Ding S.J."/>
            <person name="Wang X.J."/>
            <person name="Zhu J.G."/>
            <person name="Ruan X.D."/>
            <person name="Zhao L."/>
            <person name="Wei J.T."/>
            <person name="Ye R.Z."/>
            <person name="Que T.C."/>
            <person name="Du C.H."/>
            <person name="Zhou Y.H."/>
            <person name="Cheng J.X."/>
            <person name="Dai P.F."/>
            <person name="Guo W.B."/>
            <person name="Han X.H."/>
            <person name="Huang E.J."/>
            <person name="Li L.F."/>
            <person name="Wei W."/>
            <person name="Gao Y.C."/>
            <person name="Liu J.Z."/>
            <person name="Shao H.Z."/>
            <person name="Wang X."/>
            <person name="Wang C.C."/>
            <person name="Yang T.C."/>
            <person name="Huo Q.B."/>
            <person name="Li W."/>
            <person name="Chen H.Y."/>
            <person name="Chen S.E."/>
            <person name="Zhou L.G."/>
            <person name="Ni X.B."/>
            <person name="Tian J.H."/>
            <person name="Sheng Y."/>
            <person name="Liu T."/>
            <person name="Pan Y.S."/>
            <person name="Xia L.Y."/>
            <person name="Li J."/>
            <person name="Zhao F."/>
            <person name="Cao W.C."/>
        </authorList>
    </citation>
    <scope>NUCLEOTIDE SEQUENCE [LARGE SCALE GENOMIC DNA]</scope>
    <source>
        <strain evidence="3">HaeL-2018</strain>
    </source>
</reference>
<feature type="compositionally biased region" description="Low complexity" evidence="1">
    <location>
        <begin position="126"/>
        <end position="136"/>
    </location>
</feature>
<proteinExistence type="predicted"/>
<dbReference type="EMBL" id="JABSTR010000008">
    <property type="protein sequence ID" value="KAH9378111.1"/>
    <property type="molecule type" value="Genomic_DNA"/>
</dbReference>
<dbReference type="AlphaFoldDB" id="A0A9J6GUQ5"/>
<keyword evidence="4" id="KW-1185">Reference proteome</keyword>
<dbReference type="GO" id="GO:0006383">
    <property type="term" value="P:transcription by RNA polymerase III"/>
    <property type="evidence" value="ECO:0007669"/>
    <property type="project" value="InterPro"/>
</dbReference>